<sequence length="923" mass="100342">MKQKIFSTIFLTVFFSLVGVSAVYADTTSTLRSEEVNQSNIVEIVEIPENKVPNTTVSIRIEGPGDTILEKTDITFSGCSYEKDASTTIYYYDEPVVYCALKKADEQLGLNLVVSYGQYGMGIEGIDGIATDWINSPFWLYSIEDMSGYASSIDLQQVQDDDSLVFYTSDFTFPSLSIIEVSSTTFNYGATTTLQGYYWDTHTFTYQPVAEGTQLTIEGEIYTASVSGTVEGTFNSGEYTAQITDTSYIRSEKNSFVVNEAPQSATVRIELLTPDEKIVDTTLEVTECPELPDSTTTTLNAKCALEQAIDLNLDWSIYGESMFLNAVGKYVPDYAASLWWSFYYKPTTSTLEYAITAMNQQVLQSGDLITLTYGVQPLRIETVTTTVQTSATATIYVYEAFYDFETDKTIWIPSENILYGLNNGSRIADEDGIIEFTTSTPGVITVSFQKDEYILSGDWPLITFVTSTIDSSDDTDTQGNDSNGGSGGGCSSCGADSNSDVDTVVKNIITFLDANQNQDGSFSSSVSFSDWTALAYSAYTGSTTGKDKLKTYLLTNPNPIDGPNETTGYARRAMALMSYGINPYSGTDTNYIEKILDGFDGTQFGIEGLINDDVFALIPLLNAGYTASDPIVVSTTKYILEKQDTTGKFESPDITGATLQVLSKLTVIDGVNTAIEKGTAYILEQQKNDGSFGDIYGTPWMMQGLTSTGKPIAHVKKNELSAIDYIASQQKDDGGIGEKTNTLRLWTSAWAVPALLEKPWYSLLSSFSIPQSVPPSSGGGNTTTENSATSTPDTATQETSTSTEALADETPSENTSEVTILPISYETPEATLYAIGGGIVEQTLEPEVAGIKITSETASPEESAEQESENTKERVEQLVSEETTATADANAPEKNDAKPVHYAFGATIFLGLLLGWRFLRTLV</sequence>
<evidence type="ECO:0000313" key="6">
    <source>
        <dbReference type="Proteomes" id="UP000231530"/>
    </source>
</evidence>
<keyword evidence="2" id="KW-1133">Transmembrane helix</keyword>
<evidence type="ECO:0000256" key="2">
    <source>
        <dbReference type="SAM" id="Phobius"/>
    </source>
</evidence>
<feature type="signal peptide" evidence="3">
    <location>
        <begin position="1"/>
        <end position="25"/>
    </location>
</feature>
<evidence type="ECO:0000313" key="5">
    <source>
        <dbReference type="EMBL" id="PIR76763.1"/>
    </source>
</evidence>
<evidence type="ECO:0000259" key="4">
    <source>
        <dbReference type="Pfam" id="PF13243"/>
    </source>
</evidence>
<gene>
    <name evidence="5" type="ORF">COU32_00295</name>
</gene>
<dbReference type="AlphaFoldDB" id="A0A2H0TX87"/>
<comment type="caution">
    <text evidence="5">The sequence shown here is derived from an EMBL/GenBank/DDBJ whole genome shotgun (WGS) entry which is preliminary data.</text>
</comment>
<proteinExistence type="predicted"/>
<dbReference type="Pfam" id="PF13243">
    <property type="entry name" value="SQHop_cyclase_C"/>
    <property type="match status" value="1"/>
</dbReference>
<dbReference type="EMBL" id="PFBY01000005">
    <property type="protein sequence ID" value="PIR76763.1"/>
    <property type="molecule type" value="Genomic_DNA"/>
</dbReference>
<feature type="region of interest" description="Disordered" evidence="1">
    <location>
        <begin position="771"/>
        <end position="819"/>
    </location>
</feature>
<organism evidence="5 6">
    <name type="scientific">Candidatus Magasanikbacteria bacterium CG10_big_fil_rev_8_21_14_0_10_42_10</name>
    <dbReference type="NCBI Taxonomy" id="1974649"/>
    <lineage>
        <taxon>Bacteria</taxon>
        <taxon>Candidatus Magasanikiibacteriota</taxon>
    </lineage>
</organism>
<evidence type="ECO:0000256" key="3">
    <source>
        <dbReference type="SAM" id="SignalP"/>
    </source>
</evidence>
<feature type="region of interest" description="Disordered" evidence="1">
    <location>
        <begin position="471"/>
        <end position="493"/>
    </location>
</feature>
<dbReference type="SUPFAM" id="SSF48239">
    <property type="entry name" value="Terpenoid cyclases/Protein prenyltransferases"/>
    <property type="match status" value="1"/>
</dbReference>
<dbReference type="InterPro" id="IPR008930">
    <property type="entry name" value="Terpenoid_cyclase/PrenylTrfase"/>
</dbReference>
<dbReference type="InterPro" id="IPR032696">
    <property type="entry name" value="SQ_cyclase_C"/>
</dbReference>
<protein>
    <recommendedName>
        <fullName evidence="4">Squalene cyclase C-terminal domain-containing protein</fullName>
    </recommendedName>
</protein>
<accession>A0A2H0TX87</accession>
<evidence type="ECO:0000256" key="1">
    <source>
        <dbReference type="SAM" id="MobiDB-lite"/>
    </source>
</evidence>
<keyword evidence="2" id="KW-0812">Transmembrane</keyword>
<feature type="compositionally biased region" description="Low complexity" evidence="1">
    <location>
        <begin position="788"/>
        <end position="805"/>
    </location>
</feature>
<keyword evidence="2" id="KW-0472">Membrane</keyword>
<feature type="transmembrane region" description="Helical" evidence="2">
    <location>
        <begin position="900"/>
        <end position="919"/>
    </location>
</feature>
<dbReference type="CDD" id="cd00688">
    <property type="entry name" value="ISOPREN_C2_like"/>
    <property type="match status" value="1"/>
</dbReference>
<feature type="domain" description="Squalene cyclase C-terminal" evidence="4">
    <location>
        <begin position="650"/>
        <end position="742"/>
    </location>
</feature>
<keyword evidence="3" id="KW-0732">Signal</keyword>
<dbReference type="Gene3D" id="2.170.130.30">
    <property type="match status" value="1"/>
</dbReference>
<name>A0A2H0TX87_9BACT</name>
<dbReference type="Gene3D" id="1.50.10.20">
    <property type="match status" value="2"/>
</dbReference>
<feature type="region of interest" description="Disordered" evidence="1">
    <location>
        <begin position="854"/>
        <end position="895"/>
    </location>
</feature>
<dbReference type="Proteomes" id="UP000231530">
    <property type="component" value="Unassembled WGS sequence"/>
</dbReference>
<feature type="compositionally biased region" description="Gly residues" evidence="1">
    <location>
        <begin position="482"/>
        <end position="491"/>
    </location>
</feature>
<feature type="chain" id="PRO_5013675193" description="Squalene cyclase C-terminal domain-containing protein" evidence="3">
    <location>
        <begin position="26"/>
        <end position="923"/>
    </location>
</feature>
<reference evidence="6" key="1">
    <citation type="submission" date="2017-09" db="EMBL/GenBank/DDBJ databases">
        <title>Depth-based differentiation of microbial function through sediment-hosted aquifers and enrichment of novel symbionts in the deep terrestrial subsurface.</title>
        <authorList>
            <person name="Probst A.J."/>
            <person name="Ladd B."/>
            <person name="Jarett J.K."/>
            <person name="Geller-Mcgrath D.E."/>
            <person name="Sieber C.M.K."/>
            <person name="Emerson J.B."/>
            <person name="Anantharaman K."/>
            <person name="Thomas B.C."/>
            <person name="Malmstrom R."/>
            <person name="Stieglmeier M."/>
            <person name="Klingl A."/>
            <person name="Woyke T."/>
            <person name="Ryan C.M."/>
            <person name="Banfield J.F."/>
        </authorList>
    </citation>
    <scope>NUCLEOTIDE SEQUENCE [LARGE SCALE GENOMIC DNA]</scope>
</reference>